<evidence type="ECO:0000259" key="2">
    <source>
        <dbReference type="Pfam" id="PF07508"/>
    </source>
</evidence>
<evidence type="ECO:0000313" key="4">
    <source>
        <dbReference type="Proteomes" id="UP000182373"/>
    </source>
</evidence>
<dbReference type="GO" id="GO:0000150">
    <property type="term" value="F:DNA strand exchange activity"/>
    <property type="evidence" value="ECO:0007669"/>
    <property type="project" value="InterPro"/>
</dbReference>
<name>A0AAC9P918_9PROT</name>
<dbReference type="Proteomes" id="UP000182373">
    <property type="component" value="Chromosome"/>
</dbReference>
<dbReference type="RefSeq" id="WP_253736005.1">
    <property type="nucleotide sequence ID" value="NZ_CP018191.1"/>
</dbReference>
<feature type="region of interest" description="Disordered" evidence="1">
    <location>
        <begin position="74"/>
        <end position="111"/>
    </location>
</feature>
<sequence>MGDWGFSTINGNPKRGNGILNNEMYVGKIVWNRQRFVKDPDTCKRQARPNPETEWVIQDAPELRILDDDLWNAVKARPSEMRTESGTRAGRERHRRRPQDEPPPPPEVPVLRADQMRLLLRRLFGDLGDPDRLLDGREQRHLR</sequence>
<accession>A0AAC9P918</accession>
<feature type="domain" description="Recombinase" evidence="2">
    <location>
        <begin position="4"/>
        <end position="78"/>
    </location>
</feature>
<protein>
    <submittedName>
        <fullName evidence="3">Site-specific recombinase</fullName>
    </submittedName>
</protein>
<dbReference type="AlphaFoldDB" id="A0AAC9P918"/>
<dbReference type="Pfam" id="PF07508">
    <property type="entry name" value="Recombinase"/>
    <property type="match status" value="1"/>
</dbReference>
<dbReference type="InterPro" id="IPR011109">
    <property type="entry name" value="DNA_bind_recombinase_dom"/>
</dbReference>
<evidence type="ECO:0000313" key="3">
    <source>
        <dbReference type="EMBL" id="APH55112.1"/>
    </source>
</evidence>
<reference evidence="4" key="1">
    <citation type="submission" date="2016-11" db="EMBL/GenBank/DDBJ databases">
        <title>Comparative genomic and phenotypic analysis of Granulibacter bethesdensis clinical isolates from patients with chronic granulomatous disease.</title>
        <authorList>
            <person name="Zarember K.A."/>
            <person name="Porcella S.F."/>
            <person name="Chu J."/>
            <person name="Ding L."/>
            <person name="Dahlstrom E."/>
            <person name="Barbian K."/>
            <person name="Martens C."/>
            <person name="Sykora L."/>
            <person name="Kramer S."/>
            <person name="Pettinato A.M."/>
            <person name="Hong H."/>
            <person name="Wald G."/>
            <person name="Berg L.J."/>
            <person name="Rogge L.S."/>
            <person name="Greenberg D.E."/>
            <person name="Falcone E.L."/>
            <person name="Neves J.F."/>
            <person name="Simoes M.J."/>
            <person name="Casal M."/>
            <person name="Rodriguez-Lopez F.C."/>
            <person name="Zelazny A."/>
            <person name="Gallin J.I."/>
            <person name="Holland S.M."/>
        </authorList>
    </citation>
    <scope>NUCLEOTIDE SEQUENCE [LARGE SCALE GENOMIC DNA]</scope>
    <source>
        <strain evidence="4">NIH9.1</strain>
    </source>
</reference>
<organism evidence="3 4">
    <name type="scientific">Granulibacter bethesdensis</name>
    <dbReference type="NCBI Taxonomy" id="364410"/>
    <lineage>
        <taxon>Bacteria</taxon>
        <taxon>Pseudomonadati</taxon>
        <taxon>Pseudomonadota</taxon>
        <taxon>Alphaproteobacteria</taxon>
        <taxon>Acetobacterales</taxon>
        <taxon>Acetobacteraceae</taxon>
        <taxon>Granulibacter</taxon>
    </lineage>
</organism>
<gene>
    <name evidence="3" type="ORF">GbCGDNIH9_8661</name>
</gene>
<evidence type="ECO:0000256" key="1">
    <source>
        <dbReference type="SAM" id="MobiDB-lite"/>
    </source>
</evidence>
<dbReference type="GO" id="GO:0003677">
    <property type="term" value="F:DNA binding"/>
    <property type="evidence" value="ECO:0007669"/>
    <property type="project" value="InterPro"/>
</dbReference>
<dbReference type="EMBL" id="CP018191">
    <property type="protein sequence ID" value="APH55112.1"/>
    <property type="molecule type" value="Genomic_DNA"/>
</dbReference>
<proteinExistence type="predicted"/>